<dbReference type="EMBL" id="JATAAI010000005">
    <property type="protein sequence ID" value="KAK1745432.1"/>
    <property type="molecule type" value="Genomic_DNA"/>
</dbReference>
<comment type="caution">
    <text evidence="2">The sequence shown here is derived from an EMBL/GenBank/DDBJ whole genome shotgun (WGS) entry which is preliminary data.</text>
</comment>
<evidence type="ECO:0000313" key="3">
    <source>
        <dbReference type="Proteomes" id="UP001224775"/>
    </source>
</evidence>
<reference evidence="2" key="1">
    <citation type="submission" date="2023-06" db="EMBL/GenBank/DDBJ databases">
        <title>Survivors Of The Sea: Transcriptome response of Skeletonema marinoi to long-term dormancy.</title>
        <authorList>
            <person name="Pinder M.I.M."/>
            <person name="Kourtchenko O."/>
            <person name="Robertson E.K."/>
            <person name="Larsson T."/>
            <person name="Maumus F."/>
            <person name="Osuna-Cruz C.M."/>
            <person name="Vancaester E."/>
            <person name="Stenow R."/>
            <person name="Vandepoele K."/>
            <person name="Ploug H."/>
            <person name="Bruchert V."/>
            <person name="Godhe A."/>
            <person name="Topel M."/>
        </authorList>
    </citation>
    <scope>NUCLEOTIDE SEQUENCE</scope>
    <source>
        <strain evidence="2">R05AC</strain>
    </source>
</reference>
<dbReference type="AlphaFoldDB" id="A0AAD8YHM2"/>
<feature type="region of interest" description="Disordered" evidence="1">
    <location>
        <begin position="1"/>
        <end position="36"/>
    </location>
</feature>
<name>A0AAD8YHM2_9STRA</name>
<accession>A0AAD8YHM2</accession>
<protein>
    <submittedName>
        <fullName evidence="2">Uncharacterized protein</fullName>
    </submittedName>
</protein>
<keyword evidence="3" id="KW-1185">Reference proteome</keyword>
<evidence type="ECO:0000256" key="1">
    <source>
        <dbReference type="SAM" id="MobiDB-lite"/>
    </source>
</evidence>
<dbReference type="Proteomes" id="UP001224775">
    <property type="component" value="Unassembled WGS sequence"/>
</dbReference>
<gene>
    <name evidence="2" type="ORF">QTG54_003356</name>
</gene>
<evidence type="ECO:0000313" key="2">
    <source>
        <dbReference type="EMBL" id="KAK1745432.1"/>
    </source>
</evidence>
<organism evidence="2 3">
    <name type="scientific">Skeletonema marinoi</name>
    <dbReference type="NCBI Taxonomy" id="267567"/>
    <lineage>
        <taxon>Eukaryota</taxon>
        <taxon>Sar</taxon>
        <taxon>Stramenopiles</taxon>
        <taxon>Ochrophyta</taxon>
        <taxon>Bacillariophyta</taxon>
        <taxon>Coscinodiscophyceae</taxon>
        <taxon>Thalassiosirophycidae</taxon>
        <taxon>Thalassiosirales</taxon>
        <taxon>Skeletonemataceae</taxon>
        <taxon>Skeletonema</taxon>
        <taxon>Skeletonema marinoi-dohrnii complex</taxon>
    </lineage>
</organism>
<sequence>MTTHAHNMVFRSRRNTSPDVQRSSSSPSKSSKKLMFGRKKGNLAYTNIIHEDDDDGNSPVEVYYTAEELTQLNSVKNSKAHVDGVLYRNRKSGRRTLFNRDGVVLFSGFVDWMSRKRTREMKETTTDEGGEGDDDVEGEEAATSMIISYVRVQKIDPVKSGFMGRKSDRDELMGCAAGTIAAAHWTPPPCPSEEVKMVGTPQKGIDAIGWQVDDSFATACSSPWSSTSSWNPNFFQEEDCFEWTLD</sequence>
<proteinExistence type="predicted"/>